<name>A0ABP0P2W8_9DINO</name>
<evidence type="ECO:0000313" key="3">
    <source>
        <dbReference type="Proteomes" id="UP001642484"/>
    </source>
</evidence>
<evidence type="ECO:0000256" key="1">
    <source>
        <dbReference type="SAM" id="MobiDB-lite"/>
    </source>
</evidence>
<dbReference type="EMBL" id="CAXAMN010022496">
    <property type="protein sequence ID" value="CAK9070363.1"/>
    <property type="molecule type" value="Genomic_DNA"/>
</dbReference>
<evidence type="ECO:0000313" key="2">
    <source>
        <dbReference type="EMBL" id="CAK9070363.1"/>
    </source>
</evidence>
<proteinExistence type="predicted"/>
<sequence length="610" mass="66200">MPEEEEEYAEEEEEEELEMEKVEVERPRFFHGPRVQLCTDDKEQKACSSLCYNTACDLVFAAQETVVLAYSGEELVTNCKDAASFSKVTTSPKCRIETATPPTLVTTNEEGAAWLCIITGGGGVSLYSVGDLQKGTVKEVCSYALDSEDICMATWKDDDLICVYKSGRVYLIQPKPGGGHSSCIYETSDFMPSCVTALPRSDVVLLGGKPQEEQSNLWAVDSQMATPWAVQLDEVPSSTEDMFYYGCLCCLRVVTRQEWQVGDPFDIVMMYVTDAEDQNDAFNLQAVVSVDPDCASATVKAFTTYEIFMEQYVEQMFLHSLWIPDWSILIMGVTAATDLLLLSSHDSLGSQLGWAPLGLPEGKQLNCPNSVVDSDTTKLRGLCLVTSFKGTIPRKETTEPDMEAPPVVLLAASDGTVSIHYCDHDLPPPQHSPLLGKPGVSKAAMASSPFAATGTSSSPFQATSKAPAMSPFGGGSSSSGGLFGSASAASPFASLGSGEKDAKGTPFQASTLAGTPFGGAAKANYSSRIALCKWVSGVDDVTIPSEGSTIGTHRSWLTLWFKCNTGRRVLCHLVGKLKFSFCKWRNISFSGWSFFEQRRKCSLRSKWRAI</sequence>
<keyword evidence="3" id="KW-1185">Reference proteome</keyword>
<dbReference type="InterPro" id="IPR015943">
    <property type="entry name" value="WD40/YVTN_repeat-like_dom_sf"/>
</dbReference>
<comment type="caution">
    <text evidence="2">The sequence shown here is derived from an EMBL/GenBank/DDBJ whole genome shotgun (WGS) entry which is preliminary data.</text>
</comment>
<feature type="compositionally biased region" description="Acidic residues" evidence="1">
    <location>
        <begin position="1"/>
        <end position="18"/>
    </location>
</feature>
<gene>
    <name evidence="2" type="ORF">CCMP2556_LOCUS34604</name>
</gene>
<protein>
    <submittedName>
        <fullName evidence="2">Uncharacterized protein</fullName>
    </submittedName>
</protein>
<feature type="region of interest" description="Disordered" evidence="1">
    <location>
        <begin position="1"/>
        <end position="22"/>
    </location>
</feature>
<dbReference type="Gene3D" id="2.130.10.10">
    <property type="entry name" value="YVTN repeat-like/Quinoprotein amine dehydrogenase"/>
    <property type="match status" value="1"/>
</dbReference>
<reference evidence="2 3" key="1">
    <citation type="submission" date="2024-02" db="EMBL/GenBank/DDBJ databases">
        <authorList>
            <person name="Chen Y."/>
            <person name="Shah S."/>
            <person name="Dougan E. K."/>
            <person name="Thang M."/>
            <person name="Chan C."/>
        </authorList>
    </citation>
    <scope>NUCLEOTIDE SEQUENCE [LARGE SCALE GENOMIC DNA]</scope>
</reference>
<organism evidence="2 3">
    <name type="scientific">Durusdinium trenchii</name>
    <dbReference type="NCBI Taxonomy" id="1381693"/>
    <lineage>
        <taxon>Eukaryota</taxon>
        <taxon>Sar</taxon>
        <taxon>Alveolata</taxon>
        <taxon>Dinophyceae</taxon>
        <taxon>Suessiales</taxon>
        <taxon>Symbiodiniaceae</taxon>
        <taxon>Durusdinium</taxon>
    </lineage>
</organism>
<accession>A0ABP0P2W8</accession>
<dbReference type="Proteomes" id="UP001642484">
    <property type="component" value="Unassembled WGS sequence"/>
</dbReference>